<dbReference type="Proteomes" id="UP000305067">
    <property type="component" value="Unassembled WGS sequence"/>
</dbReference>
<keyword evidence="1" id="KW-1133">Transmembrane helix</keyword>
<reference evidence="2 3" key="1">
    <citation type="journal article" date="2019" name="Nat. Ecol. Evol.">
        <title>Megaphylogeny resolves global patterns of mushroom evolution.</title>
        <authorList>
            <person name="Varga T."/>
            <person name="Krizsan K."/>
            <person name="Foldi C."/>
            <person name="Dima B."/>
            <person name="Sanchez-Garcia M."/>
            <person name="Sanchez-Ramirez S."/>
            <person name="Szollosi G.J."/>
            <person name="Szarkandi J.G."/>
            <person name="Papp V."/>
            <person name="Albert L."/>
            <person name="Andreopoulos W."/>
            <person name="Angelini C."/>
            <person name="Antonin V."/>
            <person name="Barry K.W."/>
            <person name="Bougher N.L."/>
            <person name="Buchanan P."/>
            <person name="Buyck B."/>
            <person name="Bense V."/>
            <person name="Catcheside P."/>
            <person name="Chovatia M."/>
            <person name="Cooper J."/>
            <person name="Damon W."/>
            <person name="Desjardin D."/>
            <person name="Finy P."/>
            <person name="Geml J."/>
            <person name="Haridas S."/>
            <person name="Hughes K."/>
            <person name="Justo A."/>
            <person name="Karasinski D."/>
            <person name="Kautmanova I."/>
            <person name="Kiss B."/>
            <person name="Kocsube S."/>
            <person name="Kotiranta H."/>
            <person name="LaButti K.M."/>
            <person name="Lechner B.E."/>
            <person name="Liimatainen K."/>
            <person name="Lipzen A."/>
            <person name="Lukacs Z."/>
            <person name="Mihaltcheva S."/>
            <person name="Morgado L.N."/>
            <person name="Niskanen T."/>
            <person name="Noordeloos M.E."/>
            <person name="Ohm R.A."/>
            <person name="Ortiz-Santana B."/>
            <person name="Ovrebo C."/>
            <person name="Racz N."/>
            <person name="Riley R."/>
            <person name="Savchenko A."/>
            <person name="Shiryaev A."/>
            <person name="Soop K."/>
            <person name="Spirin V."/>
            <person name="Szebenyi C."/>
            <person name="Tomsovsky M."/>
            <person name="Tulloss R.E."/>
            <person name="Uehling J."/>
            <person name="Grigoriev I.V."/>
            <person name="Vagvolgyi C."/>
            <person name="Papp T."/>
            <person name="Martin F.M."/>
            <person name="Miettinen O."/>
            <person name="Hibbett D.S."/>
            <person name="Nagy L.G."/>
        </authorList>
    </citation>
    <scope>NUCLEOTIDE SEQUENCE [LARGE SCALE GENOMIC DNA]</scope>
    <source>
        <strain evidence="2 3">CBS 309.79</strain>
    </source>
</reference>
<feature type="transmembrane region" description="Helical" evidence="1">
    <location>
        <begin position="218"/>
        <end position="237"/>
    </location>
</feature>
<evidence type="ECO:0000256" key="1">
    <source>
        <dbReference type="SAM" id="Phobius"/>
    </source>
</evidence>
<dbReference type="PROSITE" id="PS51257">
    <property type="entry name" value="PROKAR_LIPOPROTEIN"/>
    <property type="match status" value="1"/>
</dbReference>
<proteinExistence type="predicted"/>
<dbReference type="STRING" id="1884261.A0A5C3Q7I0"/>
<dbReference type="AlphaFoldDB" id="A0A5C3Q7I0"/>
<feature type="transmembrane region" description="Helical" evidence="1">
    <location>
        <begin position="50"/>
        <end position="68"/>
    </location>
</feature>
<dbReference type="EMBL" id="ML178865">
    <property type="protein sequence ID" value="TFK96168.1"/>
    <property type="molecule type" value="Genomic_DNA"/>
</dbReference>
<dbReference type="OrthoDB" id="3357408at2759"/>
<organism evidence="2 3">
    <name type="scientific">Pterulicium gracile</name>
    <dbReference type="NCBI Taxonomy" id="1884261"/>
    <lineage>
        <taxon>Eukaryota</taxon>
        <taxon>Fungi</taxon>
        <taxon>Dikarya</taxon>
        <taxon>Basidiomycota</taxon>
        <taxon>Agaricomycotina</taxon>
        <taxon>Agaricomycetes</taxon>
        <taxon>Agaricomycetidae</taxon>
        <taxon>Agaricales</taxon>
        <taxon>Pleurotineae</taxon>
        <taxon>Pterulaceae</taxon>
        <taxon>Pterulicium</taxon>
    </lineage>
</organism>
<keyword evidence="1" id="KW-0812">Transmembrane</keyword>
<sequence>MAKQISFVKSYFVALWIQTLIYGSYIVLFFGCMCVLFFRRAVATPKIISTFIPALFLLSTAHVIINLFKGVKAFTVVDNPNIIFADFEAPIDLAKEAVYTTTAVLADTLLIYRCYIVWGHKRNIVVPVLLLLLRTGVRCMSVNQYTALENRDGASAQYADDLKKWFMVLYSAMLVNNILTTTLIDEIWWCSRQSVPELGWKYQAEYNWIVVVDIESGAIYSFSLLFYLILYTIELQAQVCLFQSPMGVFPHKRLQKLIFDSLCQIASIMPTLIIVRIGLGMGRTIL</sequence>
<keyword evidence="3" id="KW-1185">Reference proteome</keyword>
<name>A0A5C3Q7I0_9AGAR</name>
<protein>
    <recommendedName>
        <fullName evidence="4">Fungal pheromone STE3G-protein-coupled receptor</fullName>
    </recommendedName>
</protein>
<feature type="transmembrane region" description="Helical" evidence="1">
    <location>
        <begin position="257"/>
        <end position="279"/>
    </location>
</feature>
<evidence type="ECO:0000313" key="3">
    <source>
        <dbReference type="Proteomes" id="UP000305067"/>
    </source>
</evidence>
<feature type="transmembrane region" description="Helical" evidence="1">
    <location>
        <begin position="12"/>
        <end position="38"/>
    </location>
</feature>
<evidence type="ECO:0000313" key="2">
    <source>
        <dbReference type="EMBL" id="TFK96168.1"/>
    </source>
</evidence>
<feature type="transmembrane region" description="Helical" evidence="1">
    <location>
        <begin position="165"/>
        <end position="184"/>
    </location>
</feature>
<gene>
    <name evidence="2" type="ORF">BDV98DRAFT_659305</name>
</gene>
<keyword evidence="1" id="KW-0472">Membrane</keyword>
<accession>A0A5C3Q7I0</accession>
<evidence type="ECO:0008006" key="4">
    <source>
        <dbReference type="Google" id="ProtNLM"/>
    </source>
</evidence>